<keyword evidence="1" id="KW-0805">Transcription regulation</keyword>
<dbReference type="RefSeq" id="WP_054584520.1">
    <property type="nucleotide sequence ID" value="NZ_LGUC01000001.1"/>
</dbReference>
<protein>
    <submittedName>
        <fullName evidence="5">HxlR-like helix-turn-helix</fullName>
    </submittedName>
</protein>
<accession>A0A0P7GDH3</accession>
<dbReference type="Gene3D" id="1.10.10.10">
    <property type="entry name" value="Winged helix-like DNA-binding domain superfamily/Winged helix DNA-binding domain"/>
    <property type="match status" value="1"/>
</dbReference>
<dbReference type="SUPFAM" id="SSF46785">
    <property type="entry name" value="Winged helix' DNA-binding domain"/>
    <property type="match status" value="1"/>
</dbReference>
<gene>
    <name evidence="5" type="ORF">SY89_02956</name>
</gene>
<keyword evidence="3" id="KW-0804">Transcription</keyword>
<name>A0A0P7GDH3_9EURY</name>
<dbReference type="InterPro" id="IPR036388">
    <property type="entry name" value="WH-like_DNA-bd_sf"/>
</dbReference>
<evidence type="ECO:0000313" key="6">
    <source>
        <dbReference type="Proteomes" id="UP000050535"/>
    </source>
</evidence>
<dbReference type="InterPro" id="IPR036390">
    <property type="entry name" value="WH_DNA-bd_sf"/>
</dbReference>
<dbReference type="Pfam" id="PF01638">
    <property type="entry name" value="HxlR"/>
    <property type="match status" value="1"/>
</dbReference>
<organism evidence="5 6">
    <name type="scientific">Halolamina pelagica</name>
    <dbReference type="NCBI Taxonomy" id="699431"/>
    <lineage>
        <taxon>Archaea</taxon>
        <taxon>Methanobacteriati</taxon>
        <taxon>Methanobacteriota</taxon>
        <taxon>Stenosarchaea group</taxon>
        <taxon>Halobacteria</taxon>
        <taxon>Halobacteriales</taxon>
        <taxon>Haloferacaceae</taxon>
    </lineage>
</organism>
<evidence type="ECO:0000256" key="1">
    <source>
        <dbReference type="ARBA" id="ARBA00023015"/>
    </source>
</evidence>
<dbReference type="OrthoDB" id="10490at2157"/>
<keyword evidence="2" id="KW-0238">DNA-binding</keyword>
<evidence type="ECO:0000256" key="2">
    <source>
        <dbReference type="ARBA" id="ARBA00023125"/>
    </source>
</evidence>
<comment type="caution">
    <text evidence="5">The sequence shown here is derived from an EMBL/GenBank/DDBJ whole genome shotgun (WGS) entry which is preliminary data.</text>
</comment>
<evidence type="ECO:0000313" key="5">
    <source>
        <dbReference type="EMBL" id="KPN32192.1"/>
    </source>
</evidence>
<dbReference type="PANTHER" id="PTHR33204:SF18">
    <property type="entry name" value="TRANSCRIPTIONAL REGULATORY PROTEIN"/>
    <property type="match status" value="1"/>
</dbReference>
<dbReference type="PROSITE" id="PS51118">
    <property type="entry name" value="HTH_HXLR"/>
    <property type="match status" value="1"/>
</dbReference>
<evidence type="ECO:0000259" key="4">
    <source>
        <dbReference type="PROSITE" id="PS51118"/>
    </source>
</evidence>
<evidence type="ECO:0000256" key="3">
    <source>
        <dbReference type="ARBA" id="ARBA00023163"/>
    </source>
</evidence>
<dbReference type="AlphaFoldDB" id="A0A0P7GDH3"/>
<proteinExistence type="predicted"/>
<reference evidence="6" key="1">
    <citation type="submission" date="2013-11" db="EMBL/GenBank/DDBJ databases">
        <authorList>
            <person name="Hoang H.T."/>
            <person name="Killian M.L."/>
            <person name="Madson D.M."/>
            <person name="Arruda P.H.E."/>
            <person name="Sun D."/>
            <person name="Schwartz K.J."/>
            <person name="Yoon K."/>
        </authorList>
    </citation>
    <scope>NUCLEOTIDE SEQUENCE [LARGE SCALE GENOMIC DNA]</scope>
    <source>
        <strain evidence="6">CDK2</strain>
    </source>
</reference>
<keyword evidence="6" id="KW-1185">Reference proteome</keyword>
<dbReference type="EMBL" id="LGUC01000001">
    <property type="protein sequence ID" value="KPN32192.1"/>
    <property type="molecule type" value="Genomic_DNA"/>
</dbReference>
<dbReference type="STRING" id="699431.SY89_02956"/>
<dbReference type="Proteomes" id="UP000050535">
    <property type="component" value="Unassembled WGS sequence"/>
</dbReference>
<dbReference type="InterPro" id="IPR002577">
    <property type="entry name" value="HTH_HxlR"/>
</dbReference>
<dbReference type="GO" id="GO:0003677">
    <property type="term" value="F:DNA binding"/>
    <property type="evidence" value="ECO:0007669"/>
    <property type="project" value="UniProtKB-KW"/>
</dbReference>
<dbReference type="PANTHER" id="PTHR33204">
    <property type="entry name" value="TRANSCRIPTIONAL REGULATOR, MARR FAMILY"/>
    <property type="match status" value="1"/>
</dbReference>
<sequence length="127" mass="14045">MTSQPDDPEKLPVWCAGEEWCPVTTTAMLVGKKWHPVVIDRLLAQGACGFSELEARVDGISSKVLSDVLDDLESKQLIDREIVNEKPVRTEYSLTDHGASLESVIDAMHEWGEEHLVEVDDPSTSLA</sequence>
<feature type="domain" description="HTH hxlR-type" evidence="4">
    <location>
        <begin position="21"/>
        <end position="120"/>
    </location>
</feature>